<accession>A0A9J6CKJ6</accession>
<organism evidence="2 3">
    <name type="scientific">Polypedilum vanderplanki</name>
    <name type="common">Sleeping chironomid midge</name>
    <dbReference type="NCBI Taxonomy" id="319348"/>
    <lineage>
        <taxon>Eukaryota</taxon>
        <taxon>Metazoa</taxon>
        <taxon>Ecdysozoa</taxon>
        <taxon>Arthropoda</taxon>
        <taxon>Hexapoda</taxon>
        <taxon>Insecta</taxon>
        <taxon>Pterygota</taxon>
        <taxon>Neoptera</taxon>
        <taxon>Endopterygota</taxon>
        <taxon>Diptera</taxon>
        <taxon>Nematocera</taxon>
        <taxon>Chironomoidea</taxon>
        <taxon>Chironomidae</taxon>
        <taxon>Chironominae</taxon>
        <taxon>Polypedilum</taxon>
        <taxon>Polypedilum</taxon>
    </lineage>
</organism>
<evidence type="ECO:0000313" key="2">
    <source>
        <dbReference type="EMBL" id="KAG5682762.1"/>
    </source>
</evidence>
<feature type="transmembrane region" description="Helical" evidence="1">
    <location>
        <begin position="30"/>
        <end position="48"/>
    </location>
</feature>
<keyword evidence="1" id="KW-1133">Transmembrane helix</keyword>
<gene>
    <name evidence="2" type="ORF">PVAND_012095</name>
</gene>
<keyword evidence="3" id="KW-1185">Reference proteome</keyword>
<evidence type="ECO:0000313" key="3">
    <source>
        <dbReference type="Proteomes" id="UP001107558"/>
    </source>
</evidence>
<dbReference type="Proteomes" id="UP001107558">
    <property type="component" value="Chromosome 1"/>
</dbReference>
<keyword evidence="1" id="KW-0812">Transmembrane</keyword>
<reference evidence="2" key="1">
    <citation type="submission" date="2021-03" db="EMBL/GenBank/DDBJ databases">
        <title>Chromosome level genome of the anhydrobiotic midge Polypedilum vanderplanki.</title>
        <authorList>
            <person name="Yoshida Y."/>
            <person name="Kikawada T."/>
            <person name="Gusev O."/>
        </authorList>
    </citation>
    <scope>NUCLEOTIDE SEQUENCE</scope>
    <source>
        <strain evidence="2">NIAS01</strain>
        <tissue evidence="2">Whole body or cell culture</tissue>
    </source>
</reference>
<protein>
    <submittedName>
        <fullName evidence="2">Uncharacterized protein</fullName>
    </submittedName>
</protein>
<comment type="caution">
    <text evidence="2">The sequence shown here is derived from an EMBL/GenBank/DDBJ whole genome shotgun (WGS) entry which is preliminary data.</text>
</comment>
<name>A0A9J6CKJ6_POLVA</name>
<dbReference type="OrthoDB" id="202234at2759"/>
<dbReference type="AlphaFoldDB" id="A0A9J6CKJ6"/>
<proteinExistence type="predicted"/>
<dbReference type="EMBL" id="JADBJN010000001">
    <property type="protein sequence ID" value="KAG5682762.1"/>
    <property type="molecule type" value="Genomic_DNA"/>
</dbReference>
<evidence type="ECO:0000256" key="1">
    <source>
        <dbReference type="SAM" id="Phobius"/>
    </source>
</evidence>
<keyword evidence="1" id="KW-0472">Membrane</keyword>
<sequence length="88" mass="10293">MFYLEIIALCFILFLLYETSNSLKYYLKFSIYYGGVILNSFLLFPYLLTRPTNVLNLITASKFCCHISKVLGLTWILRGAQHLQKDQM</sequence>